<comment type="similarity">
    <text evidence="1">Belongs to the paxM FAD-dependent monooxygenase family.</text>
</comment>
<dbReference type="GO" id="GO:0071949">
    <property type="term" value="F:FAD binding"/>
    <property type="evidence" value="ECO:0007669"/>
    <property type="project" value="InterPro"/>
</dbReference>
<dbReference type="InterPro" id="IPR050562">
    <property type="entry name" value="FAD_mOase_fung"/>
</dbReference>
<dbReference type="RefSeq" id="XP_021879709.1">
    <property type="nucleotide sequence ID" value="XM_022024816.1"/>
</dbReference>
<reference evidence="6 7" key="1">
    <citation type="submission" date="2016-07" db="EMBL/GenBank/DDBJ databases">
        <title>Pervasive Adenine N6-methylation of Active Genes in Fungi.</title>
        <authorList>
            <consortium name="DOE Joint Genome Institute"/>
            <person name="Mondo S.J."/>
            <person name="Dannebaum R.O."/>
            <person name="Kuo R.C."/>
            <person name="Labutti K."/>
            <person name="Haridas S."/>
            <person name="Kuo A."/>
            <person name="Salamov A."/>
            <person name="Ahrendt S.R."/>
            <person name="Lipzen A."/>
            <person name="Sullivan W."/>
            <person name="Andreopoulos W.B."/>
            <person name="Clum A."/>
            <person name="Lindquist E."/>
            <person name="Daum C."/>
            <person name="Ramamoorthy G.K."/>
            <person name="Gryganskyi A."/>
            <person name="Culley D."/>
            <person name="Magnuson J.K."/>
            <person name="James T.Y."/>
            <person name="O'Malley M.A."/>
            <person name="Stajich J.E."/>
            <person name="Spatafora J.W."/>
            <person name="Visel A."/>
            <person name="Grigoriev I.V."/>
        </authorList>
    </citation>
    <scope>NUCLEOTIDE SEQUENCE [LARGE SCALE GENOMIC DNA]</scope>
    <source>
        <strain evidence="6 7">NRRL 3116</strain>
    </source>
</reference>
<evidence type="ECO:0000256" key="4">
    <source>
        <dbReference type="ARBA" id="ARBA00023002"/>
    </source>
</evidence>
<dbReference type="InterPro" id="IPR036188">
    <property type="entry name" value="FAD/NAD-bd_sf"/>
</dbReference>
<dbReference type="Gene3D" id="3.50.50.60">
    <property type="entry name" value="FAD/NAD(P)-binding domain"/>
    <property type="match status" value="1"/>
</dbReference>
<evidence type="ECO:0000256" key="1">
    <source>
        <dbReference type="ARBA" id="ARBA00007992"/>
    </source>
</evidence>
<dbReference type="PANTHER" id="PTHR47356:SF2">
    <property type="entry name" value="FAD-BINDING DOMAIN-CONTAINING PROTEIN-RELATED"/>
    <property type="match status" value="1"/>
</dbReference>
<dbReference type="Proteomes" id="UP000193648">
    <property type="component" value="Unassembled WGS sequence"/>
</dbReference>
<keyword evidence="3" id="KW-0274">FAD</keyword>
<sequence>MSKEYFPSKPSSKPKVLIVGAGISGLTLAILLEKASIPYEVYDRMAQVRPLGSALSITANLAPLFKQIGIYDEFVSLGLPFYSIDNYNEDRTKDFIIDFKPAAKKEVYPGYIFPRTVFYDLLRRQVPSNKISLGKRVVSIKESLESVQIQFSDGTTAEGDILVGADGAYSTIRENLYRSLKSEGQLPVSDDEPLPFSCLCLVGQTNPMDPEKYPQLTSPVSLFRSVIGENKPYAWTYLTARNNIFCWGLIHYLDNEYSKDHEEFCNIEWGPGAAIDMCKEIRDFPVPGGKSNDMTLGDLIDNTPLVSKVLLEEKVFDTWYSGRTVLIGDACHKIHIASGVGAINGIMDAVALANWLSVLDSPSIDELTEAFKEYKAERYPAVKADYLHSRAFSKVTATGLVSKVIRCISRNFPVWLWNFCIKRWLEVRPQVSFLPLVDNIGTVPAKYQPSLQKTLELRRAKELQL</sequence>
<keyword evidence="4" id="KW-0560">Oxidoreductase</keyword>
<dbReference type="AlphaFoldDB" id="A0A1Y2GKC1"/>
<dbReference type="OrthoDB" id="655030at2759"/>
<comment type="caution">
    <text evidence="6">The sequence shown here is derived from an EMBL/GenBank/DDBJ whole genome shotgun (WGS) entry which is preliminary data.</text>
</comment>
<dbReference type="GO" id="GO:0004497">
    <property type="term" value="F:monooxygenase activity"/>
    <property type="evidence" value="ECO:0007669"/>
    <property type="project" value="InterPro"/>
</dbReference>
<keyword evidence="2" id="KW-0285">Flavoprotein</keyword>
<dbReference type="GeneID" id="33566660"/>
<dbReference type="PRINTS" id="PR00420">
    <property type="entry name" value="RNGMNOXGNASE"/>
</dbReference>
<keyword evidence="7" id="KW-1185">Reference proteome</keyword>
<evidence type="ECO:0000313" key="7">
    <source>
        <dbReference type="Proteomes" id="UP000193648"/>
    </source>
</evidence>
<protein>
    <recommendedName>
        <fullName evidence="5">FAD-binding domain-containing protein</fullName>
    </recommendedName>
</protein>
<proteinExistence type="inferred from homology"/>
<feature type="domain" description="FAD-binding" evidence="5">
    <location>
        <begin position="308"/>
        <end position="381"/>
    </location>
</feature>
<evidence type="ECO:0000259" key="5">
    <source>
        <dbReference type="Pfam" id="PF01494"/>
    </source>
</evidence>
<gene>
    <name evidence="6" type="ORF">BCR41DRAFT_357148</name>
</gene>
<dbReference type="Pfam" id="PF01494">
    <property type="entry name" value="FAD_binding_3"/>
    <property type="match status" value="2"/>
</dbReference>
<dbReference type="EMBL" id="MCFF01000028">
    <property type="protein sequence ID" value="ORZ11394.1"/>
    <property type="molecule type" value="Genomic_DNA"/>
</dbReference>
<feature type="domain" description="FAD-binding" evidence="5">
    <location>
        <begin position="15"/>
        <end position="184"/>
    </location>
</feature>
<dbReference type="InterPro" id="IPR002938">
    <property type="entry name" value="FAD-bd"/>
</dbReference>
<evidence type="ECO:0000313" key="6">
    <source>
        <dbReference type="EMBL" id="ORZ11394.1"/>
    </source>
</evidence>
<name>A0A1Y2GKC1_9FUNG</name>
<evidence type="ECO:0000256" key="3">
    <source>
        <dbReference type="ARBA" id="ARBA00022827"/>
    </source>
</evidence>
<accession>A0A1Y2GKC1</accession>
<dbReference type="SUPFAM" id="SSF51905">
    <property type="entry name" value="FAD/NAD(P)-binding domain"/>
    <property type="match status" value="1"/>
</dbReference>
<dbReference type="STRING" id="64571.A0A1Y2GKC1"/>
<organism evidence="6 7">
    <name type="scientific">Lobosporangium transversale</name>
    <dbReference type="NCBI Taxonomy" id="64571"/>
    <lineage>
        <taxon>Eukaryota</taxon>
        <taxon>Fungi</taxon>
        <taxon>Fungi incertae sedis</taxon>
        <taxon>Mucoromycota</taxon>
        <taxon>Mortierellomycotina</taxon>
        <taxon>Mortierellomycetes</taxon>
        <taxon>Mortierellales</taxon>
        <taxon>Mortierellaceae</taxon>
        <taxon>Lobosporangium</taxon>
    </lineage>
</organism>
<dbReference type="InParanoid" id="A0A1Y2GKC1"/>
<evidence type="ECO:0000256" key="2">
    <source>
        <dbReference type="ARBA" id="ARBA00022630"/>
    </source>
</evidence>
<dbReference type="PANTHER" id="PTHR47356">
    <property type="entry name" value="FAD-DEPENDENT MONOOXYGENASE ASQG-RELATED"/>
    <property type="match status" value="1"/>
</dbReference>